<evidence type="ECO:0000256" key="9">
    <source>
        <dbReference type="ARBA" id="ARBA00034808"/>
    </source>
</evidence>
<dbReference type="Gene3D" id="1.10.10.10">
    <property type="entry name" value="Winged helix-like DNA-binding domain superfamily/Winged helix DNA-binding domain"/>
    <property type="match status" value="1"/>
</dbReference>
<dbReference type="PROSITE" id="PS51194">
    <property type="entry name" value="HELICASE_CTER"/>
    <property type="match status" value="1"/>
</dbReference>
<evidence type="ECO:0000313" key="14">
    <source>
        <dbReference type="EMBL" id="KAL2794777.1"/>
    </source>
</evidence>
<comment type="catalytic activity">
    <reaction evidence="10">
        <text>ATP + H2O = ADP + phosphate + H(+)</text>
        <dbReference type="Rhea" id="RHEA:13065"/>
        <dbReference type="ChEBI" id="CHEBI:15377"/>
        <dbReference type="ChEBI" id="CHEBI:15378"/>
        <dbReference type="ChEBI" id="CHEBI:30616"/>
        <dbReference type="ChEBI" id="CHEBI:43474"/>
        <dbReference type="ChEBI" id="CHEBI:456216"/>
        <dbReference type="EC" id="5.6.2.4"/>
    </reaction>
</comment>
<feature type="compositionally biased region" description="Basic and acidic residues" evidence="11">
    <location>
        <begin position="1381"/>
        <end position="1401"/>
    </location>
</feature>
<keyword evidence="15" id="KW-1185">Reference proteome</keyword>
<feature type="domain" description="Helicase C-terminal" evidence="13">
    <location>
        <begin position="446"/>
        <end position="634"/>
    </location>
</feature>
<dbReference type="Gene3D" id="1.10.3380.10">
    <property type="entry name" value="Sec63 N-terminal domain-like domain"/>
    <property type="match status" value="1"/>
</dbReference>
<comment type="similarity">
    <text evidence="1">Belongs to the helicase family. SKI2 subfamily.</text>
</comment>
<feature type="compositionally biased region" description="Polar residues" evidence="11">
    <location>
        <begin position="1214"/>
        <end position="1226"/>
    </location>
</feature>
<evidence type="ECO:0000256" key="8">
    <source>
        <dbReference type="ARBA" id="ARBA00034617"/>
    </source>
</evidence>
<evidence type="ECO:0000259" key="12">
    <source>
        <dbReference type="PROSITE" id="PS51192"/>
    </source>
</evidence>
<dbReference type="PANTHER" id="PTHR47835">
    <property type="entry name" value="HFM1, ATP DEPENDENT DNA HELICASE HOMOLOG"/>
    <property type="match status" value="1"/>
</dbReference>
<evidence type="ECO:0000256" key="4">
    <source>
        <dbReference type="ARBA" id="ARBA00022806"/>
    </source>
</evidence>
<reference evidence="14 15" key="1">
    <citation type="submission" date="2024-07" db="EMBL/GenBank/DDBJ databases">
        <title>Section-level genome sequencing and comparative genomics of Aspergillus sections Usti and Cavernicolus.</title>
        <authorList>
            <consortium name="Lawrence Berkeley National Laboratory"/>
            <person name="Nybo J.L."/>
            <person name="Vesth T.C."/>
            <person name="Theobald S."/>
            <person name="Frisvad J.C."/>
            <person name="Larsen T.O."/>
            <person name="Kjaerboelling I."/>
            <person name="Rothschild-Mancinelli K."/>
            <person name="Lyhne E.K."/>
            <person name="Kogle M.E."/>
            <person name="Barry K."/>
            <person name="Clum A."/>
            <person name="Na H."/>
            <person name="Ledsgaard L."/>
            <person name="Lin J."/>
            <person name="Lipzen A."/>
            <person name="Kuo A."/>
            <person name="Riley R."/>
            <person name="Mondo S."/>
            <person name="Labutti K."/>
            <person name="Haridas S."/>
            <person name="Pangalinan J."/>
            <person name="Salamov A.A."/>
            <person name="Simmons B.A."/>
            <person name="Magnuson J.K."/>
            <person name="Chen J."/>
            <person name="Drula E."/>
            <person name="Henrissat B."/>
            <person name="Wiebenga A."/>
            <person name="Lubbers R.J."/>
            <person name="Gomes A.C."/>
            <person name="Makela M.R."/>
            <person name="Stajich J."/>
            <person name="Grigoriev I.V."/>
            <person name="Mortensen U.H."/>
            <person name="De Vries R.P."/>
            <person name="Baker S.E."/>
            <person name="Andersen M.R."/>
        </authorList>
    </citation>
    <scope>NUCLEOTIDE SEQUENCE [LARGE SCALE GENOMIC DNA]</scope>
    <source>
        <strain evidence="14 15">CBS 209.92</strain>
    </source>
</reference>
<feature type="region of interest" description="Disordered" evidence="11">
    <location>
        <begin position="1214"/>
        <end position="1249"/>
    </location>
</feature>
<dbReference type="Pfam" id="PF00271">
    <property type="entry name" value="Helicase_C"/>
    <property type="match status" value="1"/>
</dbReference>
<dbReference type="InterPro" id="IPR011545">
    <property type="entry name" value="DEAD/DEAH_box_helicase_dom"/>
</dbReference>
<dbReference type="SUPFAM" id="SSF158702">
    <property type="entry name" value="Sec63 N-terminal domain-like"/>
    <property type="match status" value="1"/>
</dbReference>
<dbReference type="Proteomes" id="UP001610563">
    <property type="component" value="Unassembled WGS sequence"/>
</dbReference>
<evidence type="ECO:0000256" key="11">
    <source>
        <dbReference type="SAM" id="MobiDB-lite"/>
    </source>
</evidence>
<dbReference type="SMART" id="SM00490">
    <property type="entry name" value="HELICc"/>
    <property type="match status" value="1"/>
</dbReference>
<keyword evidence="6" id="KW-0413">Isomerase</keyword>
<feature type="domain" description="Helicase ATP-binding" evidence="12">
    <location>
        <begin position="232"/>
        <end position="406"/>
    </location>
</feature>
<dbReference type="Pfam" id="PF00270">
    <property type="entry name" value="DEAD"/>
    <property type="match status" value="1"/>
</dbReference>
<dbReference type="SMART" id="SM00973">
    <property type="entry name" value="Sec63"/>
    <property type="match status" value="1"/>
</dbReference>
<keyword evidence="7" id="KW-0469">Meiosis</keyword>
<evidence type="ECO:0000256" key="10">
    <source>
        <dbReference type="ARBA" id="ARBA00048988"/>
    </source>
</evidence>
<dbReference type="PANTHER" id="PTHR47835:SF3">
    <property type="entry name" value="HELICASE FOR MEIOSIS 1"/>
    <property type="match status" value="1"/>
</dbReference>
<protein>
    <recommendedName>
        <fullName evidence="9">DNA 3'-5' helicase</fullName>
        <ecNumber evidence="9">5.6.2.4</ecNumber>
    </recommendedName>
</protein>
<evidence type="ECO:0000256" key="3">
    <source>
        <dbReference type="ARBA" id="ARBA00022801"/>
    </source>
</evidence>
<keyword evidence="3" id="KW-0378">Hydrolase</keyword>
<organism evidence="14 15">
    <name type="scientific">Aspergillus keveii</name>
    <dbReference type="NCBI Taxonomy" id="714993"/>
    <lineage>
        <taxon>Eukaryota</taxon>
        <taxon>Fungi</taxon>
        <taxon>Dikarya</taxon>
        <taxon>Ascomycota</taxon>
        <taxon>Pezizomycotina</taxon>
        <taxon>Eurotiomycetes</taxon>
        <taxon>Eurotiomycetidae</taxon>
        <taxon>Eurotiales</taxon>
        <taxon>Aspergillaceae</taxon>
        <taxon>Aspergillus</taxon>
        <taxon>Aspergillus subgen. Nidulantes</taxon>
    </lineage>
</organism>
<evidence type="ECO:0000256" key="1">
    <source>
        <dbReference type="ARBA" id="ARBA00010140"/>
    </source>
</evidence>
<feature type="compositionally biased region" description="Polar residues" evidence="11">
    <location>
        <begin position="1149"/>
        <end position="1158"/>
    </location>
</feature>
<feature type="compositionally biased region" description="Polar residues" evidence="11">
    <location>
        <begin position="23"/>
        <end position="35"/>
    </location>
</feature>
<feature type="region of interest" description="Disordered" evidence="11">
    <location>
        <begin position="1"/>
        <end position="35"/>
    </location>
</feature>
<evidence type="ECO:0000313" key="15">
    <source>
        <dbReference type="Proteomes" id="UP001610563"/>
    </source>
</evidence>
<comment type="catalytic activity">
    <reaction evidence="8">
        <text>Couples ATP hydrolysis with the unwinding of duplex DNA by translocating in the 3'-5' direction.</text>
        <dbReference type="EC" id="5.6.2.4"/>
    </reaction>
</comment>
<feature type="compositionally biased region" description="Polar residues" evidence="11">
    <location>
        <begin position="1107"/>
        <end position="1122"/>
    </location>
</feature>
<keyword evidence="2" id="KW-0547">Nucleotide-binding</keyword>
<dbReference type="SMART" id="SM00487">
    <property type="entry name" value="DEXDc"/>
    <property type="match status" value="1"/>
</dbReference>
<evidence type="ECO:0000256" key="2">
    <source>
        <dbReference type="ARBA" id="ARBA00022741"/>
    </source>
</evidence>
<evidence type="ECO:0000256" key="6">
    <source>
        <dbReference type="ARBA" id="ARBA00023235"/>
    </source>
</evidence>
<dbReference type="Gene3D" id="3.40.50.300">
    <property type="entry name" value="P-loop containing nucleotide triphosphate hydrolases"/>
    <property type="match status" value="2"/>
</dbReference>
<dbReference type="EMBL" id="JBFTWV010000041">
    <property type="protein sequence ID" value="KAL2794777.1"/>
    <property type="molecule type" value="Genomic_DNA"/>
</dbReference>
<evidence type="ECO:0000256" key="5">
    <source>
        <dbReference type="ARBA" id="ARBA00022840"/>
    </source>
</evidence>
<dbReference type="InterPro" id="IPR004179">
    <property type="entry name" value="Sec63-dom"/>
</dbReference>
<accession>A0ABR4G6W9</accession>
<proteinExistence type="inferred from homology"/>
<dbReference type="PROSITE" id="PS51192">
    <property type="entry name" value="HELICASE_ATP_BIND_1"/>
    <property type="match status" value="1"/>
</dbReference>
<dbReference type="CDD" id="cd18795">
    <property type="entry name" value="SF2_C_Ski2"/>
    <property type="match status" value="1"/>
</dbReference>
<feature type="compositionally biased region" description="Basic and acidic residues" evidence="11">
    <location>
        <begin position="1123"/>
        <end position="1133"/>
    </location>
</feature>
<dbReference type="InterPro" id="IPR027417">
    <property type="entry name" value="P-loop_NTPase"/>
</dbReference>
<evidence type="ECO:0000256" key="7">
    <source>
        <dbReference type="ARBA" id="ARBA00023254"/>
    </source>
</evidence>
<evidence type="ECO:0000259" key="13">
    <source>
        <dbReference type="PROSITE" id="PS51194"/>
    </source>
</evidence>
<sequence length="1435" mass="159581">MRRRENHPFVSSQSFVPSWKRNPPQTQPQSQGRISDSLVQGARMPSLHSFAYSPEPYRASALWDPSLGADVGDYGGDSGDLQLDAFDLELLAQSKEQSKGFHTDGLSSYQLRQPEPSKHVSRFIESSQVTPNRSLALSSSDADIRDASSPLARLQKGRLTLPRAFELEEQQSAQSTTLENAFTQPAISSTPFQQLPAASHGIKLVSARELPDNYRSLFAFPCFNAVQSKCFPTVYKSDDNVVLAAPTGSGKTVVMELAICRLLNSLKDEQFKVVYQAPTKSLCSERFQDWSRKFNSLGLQCAELTGDTDHLQLRNVQNSQIIITTPEKWDSMTRKWKDHARLIQLVKLFLIDEVHTLKEARGATLEAVVSRMKSFGSNVRFVALSATIPNSEDIATWLGRNAINQQVPAHREHFGEEFRPVKLWKFVYGYQASGNDFAFDKLCNSKLASIISTHSAGKPIMIFCCTRNSAMSTAKELARLWSTSNAPARLWAGPSRPLGVSHADLKTTTAAGVAFHHAGLEPGDRHQVESGFLDRKISVICCTSTLAVGVNLPCHLVIIKGTAGWQDGHTQEYSDLEVMQMLGRAGRPQFNETATAVILTRKERVKHYEKLVSGSERLESCLHLNLIEHINAEIGLGNVSNIETAVNWLASTFFFVRLRRNPTHYQLKEGANQDDENELLRQICEKDIKLLQECDLVTSDGLKATALGDAMARYYVRFETMRIFLGLKPRSDIGKILSVISQAEEFRDVRLKSGEKAVYKEINRSSDIIFPINVDIALPAQKVSLLIQAELGAVEFPNNEQFQKHRFSFQQDKNFVFTHVNRLIRCIIDCQVHLQDSVTTRNALELARSLTAKIWDNSPLQMKQIEQIGAVAVRKLAAAGIESIEDLEAAEPHQIDMALSRNPPFGVKLRNRLADFPKLRVALKTMGKDNKPRHEFRVRFKAEVAFMNDKCPKFFQRRPVYVCFVAETSDGHLIDFRRISANKLEKSLEILLSAELKSQDQYISCHVMCDEIAGTARSAALKIDLTPSCFPRHFAGEDSVQEVPDDDGIVVDGTQSQTQPKPHKKTRIHRFDSDERLFADFLASEAFDDWDEAAACVTNPKKTVSRMNSLRNGTAKPNTTTKNDMDFSSDPKPKSIMARTGSSRKETTKPSGPAQNNGPEKLENGRWACNHKCKDKSICKHLCCREGLDNPPKAGKKKSDASVLVTAGPNQLTLSGSITKRASQPAKQDKKSKKSNRIGSFDDSSELPLPASTVYGIPPLSSIVDSSDYGDENFDDLPLPEDFLFGKASTRQEADSGKGLGTVEADEGVIEPGDNWVDGNDIPFAVQLPQIQSPPRETNCGIVDLVTPELQEMDPVAEASEICAGTKRNSAEADVGEVCSEENKRPKTMETSEPQINKDSEAEPQLTVDKSGIPQDWDDIDRAIMEEYRDCVVFI</sequence>
<name>A0ABR4G6W9_9EURO</name>
<dbReference type="SUPFAM" id="SSF46785">
    <property type="entry name" value="Winged helix' DNA-binding domain"/>
    <property type="match status" value="1"/>
</dbReference>
<dbReference type="InterPro" id="IPR014001">
    <property type="entry name" value="Helicase_ATP-bd"/>
</dbReference>
<keyword evidence="4" id="KW-0347">Helicase</keyword>
<dbReference type="InterPro" id="IPR052247">
    <property type="entry name" value="Meiotic_Crossover_Helicase"/>
</dbReference>
<comment type="caution">
    <text evidence="14">The sequence shown here is derived from an EMBL/GenBank/DDBJ whole genome shotgun (WGS) entry which is preliminary data.</text>
</comment>
<gene>
    <name evidence="14" type="ORF">BJX66DRAFT_337568</name>
</gene>
<dbReference type="InterPro" id="IPR001650">
    <property type="entry name" value="Helicase_C-like"/>
</dbReference>
<dbReference type="SUPFAM" id="SSF52540">
    <property type="entry name" value="P-loop containing nucleoside triphosphate hydrolases"/>
    <property type="match status" value="1"/>
</dbReference>
<feature type="region of interest" description="Disordered" evidence="11">
    <location>
        <begin position="1107"/>
        <end position="1163"/>
    </location>
</feature>
<dbReference type="Pfam" id="PF02889">
    <property type="entry name" value="Sec63"/>
    <property type="match status" value="1"/>
</dbReference>
<keyword evidence="5" id="KW-0067">ATP-binding</keyword>
<dbReference type="InterPro" id="IPR036388">
    <property type="entry name" value="WH-like_DNA-bd_sf"/>
</dbReference>
<dbReference type="InterPro" id="IPR057842">
    <property type="entry name" value="WH_MER3"/>
</dbReference>
<feature type="region of interest" description="Disordered" evidence="11">
    <location>
        <begin position="1374"/>
        <end position="1414"/>
    </location>
</feature>
<dbReference type="InterPro" id="IPR036390">
    <property type="entry name" value="WH_DNA-bd_sf"/>
</dbReference>
<dbReference type="Pfam" id="PF23445">
    <property type="entry name" value="WHD_SNRNP200"/>
    <property type="match status" value="1"/>
</dbReference>
<dbReference type="EC" id="5.6.2.4" evidence="9"/>